<dbReference type="Pfam" id="PF00725">
    <property type="entry name" value="3HCDH"/>
    <property type="match status" value="1"/>
</dbReference>
<evidence type="ECO:0000259" key="6">
    <source>
        <dbReference type="Pfam" id="PF02737"/>
    </source>
</evidence>
<dbReference type="Proteomes" id="UP000734823">
    <property type="component" value="Unassembled WGS sequence"/>
</dbReference>
<keyword evidence="3" id="KW-0560">Oxidoreductase</keyword>
<feature type="domain" description="3-hydroxyacyl-CoA dehydrogenase C-terminal" evidence="5">
    <location>
        <begin position="214"/>
        <end position="309"/>
    </location>
</feature>
<comment type="pathway">
    <text evidence="1">Lipid metabolism; butanoate metabolism.</text>
</comment>
<feature type="domain" description="3-hydroxyacyl-CoA dehydrogenase NAD binding" evidence="6">
    <location>
        <begin position="35"/>
        <end position="211"/>
    </location>
</feature>
<dbReference type="InterPro" id="IPR006108">
    <property type="entry name" value="3HC_DH_C"/>
</dbReference>
<gene>
    <name evidence="7" type="ORF">GPZ80_24000</name>
</gene>
<dbReference type="Pfam" id="PF02737">
    <property type="entry name" value="3HCDH_N"/>
    <property type="match status" value="1"/>
</dbReference>
<name>A0ABR7LC00_9PSEU</name>
<evidence type="ECO:0000313" key="8">
    <source>
        <dbReference type="Proteomes" id="UP000734823"/>
    </source>
</evidence>
<feature type="region of interest" description="Disordered" evidence="4">
    <location>
        <begin position="1"/>
        <end position="29"/>
    </location>
</feature>
<protein>
    <submittedName>
        <fullName evidence="7">3-hydroxyacyl-CoA dehydrogenase family protein</fullName>
    </submittedName>
</protein>
<dbReference type="Gene3D" id="3.40.50.720">
    <property type="entry name" value="NAD(P)-binding Rossmann-like Domain"/>
    <property type="match status" value="1"/>
</dbReference>
<dbReference type="InterPro" id="IPR008927">
    <property type="entry name" value="6-PGluconate_DH-like_C_sf"/>
</dbReference>
<dbReference type="Gene3D" id="1.10.1040.10">
    <property type="entry name" value="N-(1-d-carboxylethyl)-l-norvaline Dehydrogenase, domain 2"/>
    <property type="match status" value="1"/>
</dbReference>
<dbReference type="SUPFAM" id="SSF48179">
    <property type="entry name" value="6-phosphogluconate dehydrogenase C-terminal domain-like"/>
    <property type="match status" value="1"/>
</dbReference>
<evidence type="ECO:0000259" key="5">
    <source>
        <dbReference type="Pfam" id="PF00725"/>
    </source>
</evidence>
<dbReference type="PANTHER" id="PTHR48075">
    <property type="entry name" value="3-HYDROXYACYL-COA DEHYDROGENASE FAMILY PROTEIN"/>
    <property type="match status" value="1"/>
</dbReference>
<feature type="compositionally biased region" description="Basic and acidic residues" evidence="4">
    <location>
        <begin position="1"/>
        <end position="26"/>
    </location>
</feature>
<comment type="caution">
    <text evidence="7">The sequence shown here is derived from an EMBL/GenBank/DDBJ whole genome shotgun (WGS) entry which is preliminary data.</text>
</comment>
<dbReference type="PANTHER" id="PTHR48075:SF5">
    <property type="entry name" value="3-HYDROXYBUTYRYL-COA DEHYDROGENASE"/>
    <property type="match status" value="1"/>
</dbReference>
<comment type="similarity">
    <text evidence="2">Belongs to the 3-hydroxyacyl-CoA dehydrogenase family.</text>
</comment>
<evidence type="ECO:0000256" key="4">
    <source>
        <dbReference type="SAM" id="MobiDB-lite"/>
    </source>
</evidence>
<dbReference type="InterPro" id="IPR022694">
    <property type="entry name" value="3-OHacyl-CoA_DH"/>
</dbReference>
<accession>A0ABR7LC00</accession>
<evidence type="ECO:0000313" key="7">
    <source>
        <dbReference type="EMBL" id="MBC6450226.1"/>
    </source>
</evidence>
<dbReference type="InterPro" id="IPR013328">
    <property type="entry name" value="6PGD_dom2"/>
</dbReference>
<keyword evidence="8" id="KW-1185">Reference proteome</keyword>
<reference evidence="7 8" key="1">
    <citation type="submission" date="2020-06" db="EMBL/GenBank/DDBJ databases">
        <title>Actinokineospora xiongansis sp. nov., isolated from soil of Baiyangdian.</title>
        <authorList>
            <person name="Zhang X."/>
        </authorList>
    </citation>
    <scope>NUCLEOTIDE SEQUENCE [LARGE SCALE GENOMIC DNA]</scope>
    <source>
        <strain evidence="7 8">HBU206404</strain>
    </source>
</reference>
<dbReference type="PIRSF" id="PIRSF000105">
    <property type="entry name" value="HCDH"/>
    <property type="match status" value="1"/>
</dbReference>
<dbReference type="SUPFAM" id="SSF51735">
    <property type="entry name" value="NAD(P)-binding Rossmann-fold domains"/>
    <property type="match status" value="1"/>
</dbReference>
<proteinExistence type="inferred from homology"/>
<evidence type="ECO:0000256" key="1">
    <source>
        <dbReference type="ARBA" id="ARBA00005086"/>
    </source>
</evidence>
<dbReference type="InterPro" id="IPR036291">
    <property type="entry name" value="NAD(P)-bd_dom_sf"/>
</dbReference>
<dbReference type="InterPro" id="IPR006176">
    <property type="entry name" value="3-OHacyl-CoA_DH_NAD-bd"/>
</dbReference>
<sequence>MAGGRRQPDRDRRHGPGRDVRGRDQGEPVSTIPATVAVIGGGTMGAGIAHVFLAAGSRVVLAEADADRAAAGAKAVEASLRKAEERGKLTTTADALLTGLSTVDKLGDLPADTALAVEAVPEKLDLKRSVLGEIADTCPDAVLASNTSSLSITELAAGLPGDRVIGMHFFNPVPVQTLVELVHHAGLSAEVVAKVRGWAEALGKTVIEVRDSPGFATSRLGVGVGLEAIRMVEEGVASPEDIDTGMRLGYGWPMGPLRLTDLVGLDVRLSIAEHLARELGDRFTPPQLLRDKVARGELGRKSGQGFFTW</sequence>
<organism evidence="7 8">
    <name type="scientific">Actinokineospora xionganensis</name>
    <dbReference type="NCBI Taxonomy" id="2684470"/>
    <lineage>
        <taxon>Bacteria</taxon>
        <taxon>Bacillati</taxon>
        <taxon>Actinomycetota</taxon>
        <taxon>Actinomycetes</taxon>
        <taxon>Pseudonocardiales</taxon>
        <taxon>Pseudonocardiaceae</taxon>
        <taxon>Actinokineospora</taxon>
    </lineage>
</organism>
<evidence type="ECO:0000256" key="3">
    <source>
        <dbReference type="ARBA" id="ARBA00023002"/>
    </source>
</evidence>
<dbReference type="EMBL" id="JABVED010000015">
    <property type="protein sequence ID" value="MBC6450226.1"/>
    <property type="molecule type" value="Genomic_DNA"/>
</dbReference>
<evidence type="ECO:0000256" key="2">
    <source>
        <dbReference type="ARBA" id="ARBA00009463"/>
    </source>
</evidence>